<dbReference type="Gene3D" id="3.90.660.10">
    <property type="match status" value="1"/>
</dbReference>
<feature type="domain" description="Amine oxidase" evidence="5">
    <location>
        <begin position="228"/>
        <end position="312"/>
    </location>
</feature>
<dbReference type="GO" id="GO:0005741">
    <property type="term" value="C:mitochondrial outer membrane"/>
    <property type="evidence" value="ECO:0007669"/>
    <property type="project" value="UniProtKB-SubCell"/>
</dbReference>
<dbReference type="AlphaFoldDB" id="A0A8S2FKE6"/>
<comment type="caution">
    <text evidence="6">The sequence shown here is derived from an EMBL/GenBank/DDBJ whole genome shotgun (WGS) entry which is preliminary data.</text>
</comment>
<organism evidence="6 8">
    <name type="scientific">Didymodactylos carnosus</name>
    <dbReference type="NCBI Taxonomy" id="1234261"/>
    <lineage>
        <taxon>Eukaryota</taxon>
        <taxon>Metazoa</taxon>
        <taxon>Spiralia</taxon>
        <taxon>Gnathifera</taxon>
        <taxon>Rotifera</taxon>
        <taxon>Eurotatoria</taxon>
        <taxon>Bdelloidea</taxon>
        <taxon>Philodinida</taxon>
        <taxon>Philodinidae</taxon>
        <taxon>Didymodactylos</taxon>
    </lineage>
</organism>
<evidence type="ECO:0000256" key="3">
    <source>
        <dbReference type="ARBA" id="ARBA00012804"/>
    </source>
</evidence>
<name>A0A8S2FKE6_9BILA</name>
<evidence type="ECO:0000259" key="5">
    <source>
        <dbReference type="Pfam" id="PF01593"/>
    </source>
</evidence>
<evidence type="ECO:0000256" key="4">
    <source>
        <dbReference type="ARBA" id="ARBA00048448"/>
    </source>
</evidence>
<dbReference type="Gene3D" id="3.50.50.60">
    <property type="entry name" value="FAD/NAD(P)-binding domain"/>
    <property type="match status" value="2"/>
</dbReference>
<dbReference type="Proteomes" id="UP000677228">
    <property type="component" value="Unassembled WGS sequence"/>
</dbReference>
<dbReference type="EC" id="1.4.3.4" evidence="3"/>
<dbReference type="Pfam" id="PF01593">
    <property type="entry name" value="Amino_oxidase"/>
    <property type="match status" value="2"/>
</dbReference>
<evidence type="ECO:0000313" key="7">
    <source>
        <dbReference type="EMBL" id="CAF4283110.1"/>
    </source>
</evidence>
<comment type="similarity">
    <text evidence="2">Belongs to the flavin monoamine oxidase family.</text>
</comment>
<evidence type="ECO:0000313" key="6">
    <source>
        <dbReference type="EMBL" id="CAF1493983.1"/>
    </source>
</evidence>
<sequence>VHLHRNLSAHHSDDVLILEARDRLGGRTWSSNVLDHKFEMGGQWVHWNQPHVFSEMQRYHMGTDLEDTKASYDLNTLIFNHDGQGAEALSNPIEILKEMDICAQDFFDVDGQRGRLIFPQPYSPLLNIDHIKKYDHLSVQDRFNEISSKHSAKIIALTSSMIASFGNDDPNRVGFIDALKCANYHSIFDFAITNIDSSSGTFIVSFINSNTIALSDETIPSLIKVFKKDLVPSTHDLEFTHVIGHDWILDPYSKGVWCCFGPGVMSSDGYRQMSKMKVTERLWMVSSDWADGWRGFIDGAIEMGAKAAWSILSEELSS</sequence>
<evidence type="ECO:0000256" key="1">
    <source>
        <dbReference type="ARBA" id="ARBA00004362"/>
    </source>
</evidence>
<accession>A0A8S2FKE6</accession>
<dbReference type="InterPro" id="IPR002937">
    <property type="entry name" value="Amino_oxidase"/>
</dbReference>
<dbReference type="PANTHER" id="PTHR43563">
    <property type="entry name" value="AMINE OXIDASE"/>
    <property type="match status" value="1"/>
</dbReference>
<dbReference type="GO" id="GO:0097621">
    <property type="term" value="F:monoamine oxidase activity"/>
    <property type="evidence" value="ECO:0007669"/>
    <property type="project" value="UniProtKB-EC"/>
</dbReference>
<dbReference type="SUPFAM" id="SSF51905">
    <property type="entry name" value="FAD/NAD(P)-binding domain"/>
    <property type="match status" value="1"/>
</dbReference>
<evidence type="ECO:0000256" key="2">
    <source>
        <dbReference type="ARBA" id="ARBA00005995"/>
    </source>
</evidence>
<dbReference type="EMBL" id="CAJOBA010055393">
    <property type="protein sequence ID" value="CAF4283110.1"/>
    <property type="molecule type" value="Genomic_DNA"/>
</dbReference>
<reference evidence="6" key="1">
    <citation type="submission" date="2021-02" db="EMBL/GenBank/DDBJ databases">
        <authorList>
            <person name="Nowell W R."/>
        </authorList>
    </citation>
    <scope>NUCLEOTIDE SEQUENCE</scope>
</reference>
<feature type="non-terminal residue" evidence="6">
    <location>
        <position position="318"/>
    </location>
</feature>
<gene>
    <name evidence="6" type="ORF">OVA965_LOCUS36632</name>
    <name evidence="7" type="ORF">TMI583_LOCUS37652</name>
</gene>
<comment type="subcellular location">
    <subcellularLocation>
        <location evidence="1">Mitochondrion outer membrane</location>
        <topology evidence="1">Single-pass type IV membrane protein</topology>
        <orientation evidence="1">Cytoplasmic side</orientation>
    </subcellularLocation>
</comment>
<proteinExistence type="inferred from homology"/>
<feature type="domain" description="Amine oxidase" evidence="5">
    <location>
        <begin position="6"/>
        <end position="146"/>
    </location>
</feature>
<evidence type="ECO:0000313" key="8">
    <source>
        <dbReference type="Proteomes" id="UP000677228"/>
    </source>
</evidence>
<dbReference type="PANTHER" id="PTHR43563:SF1">
    <property type="entry name" value="AMINE OXIDASE [FLAVIN-CONTAINING] B"/>
    <property type="match status" value="1"/>
</dbReference>
<comment type="catalytic activity">
    <reaction evidence="4">
        <text>a secondary aliphatic amine + O2 + H2O = a primary amine + an aldehyde + H2O2</text>
        <dbReference type="Rhea" id="RHEA:26414"/>
        <dbReference type="ChEBI" id="CHEBI:15377"/>
        <dbReference type="ChEBI" id="CHEBI:15379"/>
        <dbReference type="ChEBI" id="CHEBI:16240"/>
        <dbReference type="ChEBI" id="CHEBI:17478"/>
        <dbReference type="ChEBI" id="CHEBI:58855"/>
        <dbReference type="ChEBI" id="CHEBI:65296"/>
        <dbReference type="EC" id="1.4.3.4"/>
    </reaction>
</comment>
<dbReference type="InterPro" id="IPR050703">
    <property type="entry name" value="Flavin_MAO"/>
</dbReference>
<dbReference type="Proteomes" id="UP000682733">
    <property type="component" value="Unassembled WGS sequence"/>
</dbReference>
<dbReference type="EMBL" id="CAJNOK010033418">
    <property type="protein sequence ID" value="CAF1493983.1"/>
    <property type="molecule type" value="Genomic_DNA"/>
</dbReference>
<dbReference type="InterPro" id="IPR036188">
    <property type="entry name" value="FAD/NAD-bd_sf"/>
</dbReference>
<protein>
    <recommendedName>
        <fullName evidence="3">monoamine oxidase</fullName>
        <ecNumber evidence="3">1.4.3.4</ecNumber>
    </recommendedName>
</protein>